<feature type="non-terminal residue" evidence="3">
    <location>
        <position position="428"/>
    </location>
</feature>
<organism evidence="3 4">
    <name type="scientific">Cherax quadricarinatus</name>
    <name type="common">Australian red claw crayfish</name>
    <dbReference type="NCBI Taxonomy" id="27406"/>
    <lineage>
        <taxon>Eukaryota</taxon>
        <taxon>Metazoa</taxon>
        <taxon>Ecdysozoa</taxon>
        <taxon>Arthropoda</taxon>
        <taxon>Crustacea</taxon>
        <taxon>Multicrustacea</taxon>
        <taxon>Malacostraca</taxon>
        <taxon>Eumalacostraca</taxon>
        <taxon>Eucarida</taxon>
        <taxon>Decapoda</taxon>
        <taxon>Pleocyemata</taxon>
        <taxon>Astacidea</taxon>
        <taxon>Parastacoidea</taxon>
        <taxon>Parastacidae</taxon>
        <taxon>Cherax</taxon>
    </lineage>
</organism>
<dbReference type="AlphaFoldDB" id="A0AAW0XQG5"/>
<dbReference type="PROSITE" id="PS51065">
    <property type="entry name" value="NHR"/>
    <property type="match status" value="2"/>
</dbReference>
<dbReference type="SUPFAM" id="SSF49899">
    <property type="entry name" value="Concanavalin A-like lectins/glucanases"/>
    <property type="match status" value="1"/>
</dbReference>
<feature type="non-terminal residue" evidence="3">
    <location>
        <position position="1"/>
    </location>
</feature>
<dbReference type="Gene3D" id="2.60.120.920">
    <property type="match status" value="2"/>
</dbReference>
<dbReference type="PANTHER" id="PTHR12429:SF14">
    <property type="entry name" value="NEURALIZED-LIKE PROTEIN 4"/>
    <property type="match status" value="1"/>
</dbReference>
<dbReference type="PANTHER" id="PTHR12429">
    <property type="entry name" value="NEURALIZED"/>
    <property type="match status" value="1"/>
</dbReference>
<feature type="compositionally biased region" description="Low complexity" evidence="1">
    <location>
        <begin position="342"/>
        <end position="355"/>
    </location>
</feature>
<feature type="region of interest" description="Disordered" evidence="1">
    <location>
        <begin position="257"/>
        <end position="288"/>
    </location>
</feature>
<dbReference type="Pfam" id="PF07177">
    <property type="entry name" value="Neuralized"/>
    <property type="match status" value="2"/>
</dbReference>
<dbReference type="InterPro" id="IPR013320">
    <property type="entry name" value="ConA-like_dom_sf"/>
</dbReference>
<dbReference type="CDD" id="cd12887">
    <property type="entry name" value="SPRY_NHR_like"/>
    <property type="match status" value="1"/>
</dbReference>
<dbReference type="SMART" id="SM00588">
    <property type="entry name" value="NEUZ"/>
    <property type="match status" value="1"/>
</dbReference>
<feature type="region of interest" description="Disordered" evidence="1">
    <location>
        <begin position="166"/>
        <end position="186"/>
    </location>
</feature>
<gene>
    <name evidence="3" type="ORF">OTU49_002070</name>
</gene>
<evidence type="ECO:0000256" key="1">
    <source>
        <dbReference type="SAM" id="MobiDB-lite"/>
    </source>
</evidence>
<dbReference type="InterPro" id="IPR043136">
    <property type="entry name" value="B30.2/SPRY_sf"/>
</dbReference>
<feature type="compositionally biased region" description="Gly residues" evidence="1">
    <location>
        <begin position="332"/>
        <end position="341"/>
    </location>
</feature>
<feature type="domain" description="NHR" evidence="2">
    <location>
        <begin position="381"/>
        <end position="428"/>
    </location>
</feature>
<feature type="domain" description="NHR" evidence="2">
    <location>
        <begin position="1"/>
        <end position="167"/>
    </location>
</feature>
<reference evidence="3 4" key="1">
    <citation type="journal article" date="2024" name="BMC Genomics">
        <title>Genome assembly of redclaw crayfish (Cherax quadricarinatus) provides insights into its immune adaptation and hypoxia tolerance.</title>
        <authorList>
            <person name="Liu Z."/>
            <person name="Zheng J."/>
            <person name="Li H."/>
            <person name="Fang K."/>
            <person name="Wang S."/>
            <person name="He J."/>
            <person name="Zhou D."/>
            <person name="Weng S."/>
            <person name="Chi M."/>
            <person name="Gu Z."/>
            <person name="He J."/>
            <person name="Li F."/>
            <person name="Wang M."/>
        </authorList>
    </citation>
    <scope>NUCLEOTIDE SEQUENCE [LARGE SCALE GENOMIC DNA]</scope>
    <source>
        <strain evidence="3">ZL_2023a</strain>
    </source>
</reference>
<evidence type="ECO:0000259" key="2">
    <source>
        <dbReference type="PROSITE" id="PS51065"/>
    </source>
</evidence>
<comment type="caution">
    <text evidence="3">The sequence shown here is derived from an EMBL/GenBank/DDBJ whole genome shotgun (WGS) entry which is preliminary data.</text>
</comment>
<evidence type="ECO:0000313" key="3">
    <source>
        <dbReference type="EMBL" id="KAK8742036.1"/>
    </source>
</evidence>
<proteinExistence type="predicted"/>
<feature type="region of interest" description="Disordered" evidence="1">
    <location>
        <begin position="332"/>
        <end position="356"/>
    </location>
</feature>
<dbReference type="InterPro" id="IPR006573">
    <property type="entry name" value="NHR_dom"/>
</dbReference>
<sequence>SAMFHPRCGRCVHLSNGNKTAVRSNPTQEFNRGLIFSLEPIKDNEMFEVTIDKKLNTWSGSIEIGVTVCNPDVIDIPITATDLRGGTWIMLGQGVLRDGRSLHEAYGCDLDKLVEGDRVGVMRTSQGDLKFFVNGESQGVAAANLPQMLYAVVDMYGKCAQVTVTAPSTPDSNTLDEDSTSEMSSMRDSNILDSHHDTIPSGLTSINNHTSVNSHACIVNGVAAANLTSATSHGTCSALNNHVANISIANSLMSNSDSNVLHDERDGRESSCEASHNPSPRVSDAATPQPLVTNCGTAQTITINNCNNDVGSTPSGYTCGGAVGGSGGNNNGSGNNNGGGNNNNNNNNSGTNGVNIGANQAGNINPGTTDNMTNYSSGSDRLRFHEKSGTLVKLSNSARTAERRRPLDEFNNGVVMSCRALRENELFE</sequence>
<accession>A0AAW0XQG5</accession>
<dbReference type="GO" id="GO:0061630">
    <property type="term" value="F:ubiquitin protein ligase activity"/>
    <property type="evidence" value="ECO:0007669"/>
    <property type="project" value="TreeGrafter"/>
</dbReference>
<keyword evidence="4" id="KW-1185">Reference proteome</keyword>
<dbReference type="FunFam" id="2.60.120.920:FF:000001">
    <property type="entry name" value="neuralized-like protein 4 isoform X1"/>
    <property type="match status" value="1"/>
</dbReference>
<name>A0AAW0XQG5_CHEQU</name>
<protein>
    <recommendedName>
        <fullName evidence="2">NHR domain-containing protein</fullName>
    </recommendedName>
</protein>
<dbReference type="InterPro" id="IPR037962">
    <property type="entry name" value="Neuralized"/>
</dbReference>
<feature type="compositionally biased region" description="Basic and acidic residues" evidence="1">
    <location>
        <begin position="260"/>
        <end position="271"/>
    </location>
</feature>
<dbReference type="EMBL" id="JARKIK010000029">
    <property type="protein sequence ID" value="KAK8742036.1"/>
    <property type="molecule type" value="Genomic_DNA"/>
</dbReference>
<dbReference type="Proteomes" id="UP001445076">
    <property type="component" value="Unassembled WGS sequence"/>
</dbReference>
<evidence type="ECO:0000313" key="4">
    <source>
        <dbReference type="Proteomes" id="UP001445076"/>
    </source>
</evidence>